<name>A0AAV7UVP8_PLEWA</name>
<sequence>MCWEEAPLPESRSCCNPDEAPGGRLRHWGRAALELRRTRRGSARIPLRGNPGNASTGKAPGKTSRELGSAVIRAPFEISRRASEKVAGPGASGKAREEEKSPAPPQPSISLWQVGGQGLGIEGDRRDPVANNSLGKLKGMGKTPALANCPKKKREGIEGRTKIKHRLTPSLRSYFRTRPEDIVLVPGQGKMDTFVIKDVGSGTDAGKEAEEGFSPLFANSPLHENTQAGMGVDMICQGDRLPTPRQEESGQVAQVVSPPPDLRHTLSMEEVILSISEDIKKGFASSECNQGEIREACEVLEKKIDNLMERIQTLEETVGGIKEELKLHKDEIRGLSEKEQGLQVRIEHLENYSHKADELLDAMRKEQADHV</sequence>
<feature type="region of interest" description="Disordered" evidence="2">
    <location>
        <begin position="1"/>
        <end position="24"/>
    </location>
</feature>
<evidence type="ECO:0000256" key="2">
    <source>
        <dbReference type="SAM" id="MobiDB-lite"/>
    </source>
</evidence>
<dbReference type="Proteomes" id="UP001066276">
    <property type="component" value="Chromosome 2_2"/>
</dbReference>
<reference evidence="3" key="1">
    <citation type="journal article" date="2022" name="bioRxiv">
        <title>Sequencing and chromosome-scale assembly of the giantPleurodeles waltlgenome.</title>
        <authorList>
            <person name="Brown T."/>
            <person name="Elewa A."/>
            <person name="Iarovenko S."/>
            <person name="Subramanian E."/>
            <person name="Araus A.J."/>
            <person name="Petzold A."/>
            <person name="Susuki M."/>
            <person name="Suzuki K.-i.T."/>
            <person name="Hayashi T."/>
            <person name="Toyoda A."/>
            <person name="Oliveira C."/>
            <person name="Osipova E."/>
            <person name="Leigh N.D."/>
            <person name="Simon A."/>
            <person name="Yun M.H."/>
        </authorList>
    </citation>
    <scope>NUCLEOTIDE SEQUENCE</scope>
    <source>
        <strain evidence="3">20211129_DDA</strain>
        <tissue evidence="3">Liver</tissue>
    </source>
</reference>
<dbReference type="AlphaFoldDB" id="A0AAV7UVP8"/>
<comment type="caution">
    <text evidence="3">The sequence shown here is derived from an EMBL/GenBank/DDBJ whole genome shotgun (WGS) entry which is preliminary data.</text>
</comment>
<keyword evidence="1" id="KW-0175">Coiled coil</keyword>
<accession>A0AAV7UVP8</accession>
<evidence type="ECO:0000256" key="1">
    <source>
        <dbReference type="SAM" id="Coils"/>
    </source>
</evidence>
<feature type="coiled-coil region" evidence="1">
    <location>
        <begin position="290"/>
        <end position="369"/>
    </location>
</feature>
<protein>
    <submittedName>
        <fullName evidence="3">Uncharacterized protein</fullName>
    </submittedName>
</protein>
<keyword evidence="4" id="KW-1185">Reference proteome</keyword>
<gene>
    <name evidence="3" type="ORF">NDU88_001003</name>
</gene>
<dbReference type="EMBL" id="JANPWB010000004">
    <property type="protein sequence ID" value="KAJ1191687.1"/>
    <property type="molecule type" value="Genomic_DNA"/>
</dbReference>
<organism evidence="3 4">
    <name type="scientific">Pleurodeles waltl</name>
    <name type="common">Iberian ribbed newt</name>
    <dbReference type="NCBI Taxonomy" id="8319"/>
    <lineage>
        <taxon>Eukaryota</taxon>
        <taxon>Metazoa</taxon>
        <taxon>Chordata</taxon>
        <taxon>Craniata</taxon>
        <taxon>Vertebrata</taxon>
        <taxon>Euteleostomi</taxon>
        <taxon>Amphibia</taxon>
        <taxon>Batrachia</taxon>
        <taxon>Caudata</taxon>
        <taxon>Salamandroidea</taxon>
        <taxon>Salamandridae</taxon>
        <taxon>Pleurodelinae</taxon>
        <taxon>Pleurodeles</taxon>
    </lineage>
</organism>
<feature type="region of interest" description="Disordered" evidence="2">
    <location>
        <begin position="37"/>
        <end position="67"/>
    </location>
</feature>
<feature type="region of interest" description="Disordered" evidence="2">
    <location>
        <begin position="80"/>
        <end position="111"/>
    </location>
</feature>
<evidence type="ECO:0000313" key="3">
    <source>
        <dbReference type="EMBL" id="KAJ1191687.1"/>
    </source>
</evidence>
<evidence type="ECO:0000313" key="4">
    <source>
        <dbReference type="Proteomes" id="UP001066276"/>
    </source>
</evidence>
<proteinExistence type="predicted"/>